<proteinExistence type="predicted"/>
<evidence type="ECO:0000313" key="2">
    <source>
        <dbReference type="Proteomes" id="UP000277212"/>
    </source>
</evidence>
<comment type="caution">
    <text evidence="1">The sequence shown here is derived from an EMBL/GenBank/DDBJ whole genome shotgun (WGS) entry which is preliminary data.</text>
</comment>
<protein>
    <submittedName>
        <fullName evidence="1">Uncharacterized protein</fullName>
    </submittedName>
</protein>
<dbReference type="AlphaFoldDB" id="A0A3M2S675"/>
<name>A0A3M2S675_9HYPO</name>
<reference evidence="1 2" key="1">
    <citation type="submission" date="2017-06" db="EMBL/GenBank/DDBJ databases">
        <title>Comparative genomic analysis of Ambrosia Fusariam Clade fungi.</title>
        <authorList>
            <person name="Stajich J.E."/>
            <person name="Carrillo J."/>
            <person name="Kijimoto T."/>
            <person name="Eskalen A."/>
            <person name="O'Donnell K."/>
            <person name="Kasson M."/>
        </authorList>
    </citation>
    <scope>NUCLEOTIDE SEQUENCE [LARGE SCALE GENOMIC DNA]</scope>
    <source>
        <strain evidence="1">UCR3666</strain>
    </source>
</reference>
<evidence type="ECO:0000313" key="1">
    <source>
        <dbReference type="EMBL" id="RMJ13071.1"/>
    </source>
</evidence>
<organism evidence="1 2">
    <name type="scientific">Fusarium kuroshium</name>
    <dbReference type="NCBI Taxonomy" id="2010991"/>
    <lineage>
        <taxon>Eukaryota</taxon>
        <taxon>Fungi</taxon>
        <taxon>Dikarya</taxon>
        <taxon>Ascomycota</taxon>
        <taxon>Pezizomycotina</taxon>
        <taxon>Sordariomycetes</taxon>
        <taxon>Hypocreomycetidae</taxon>
        <taxon>Hypocreales</taxon>
        <taxon>Nectriaceae</taxon>
        <taxon>Fusarium</taxon>
        <taxon>Fusarium solani species complex</taxon>
    </lineage>
</organism>
<keyword evidence="2" id="KW-1185">Reference proteome</keyword>
<sequence>MAWHGCDPVVYVPSRQTKPTPNVAFAWRGRRRALVLRAWDRIQRDGTISHGWFAHLTMEQALHNFTSAYDLVRYLDQDQMMQHFAYTTRVLAVDAQGGRSAGITTKKLRDCPISLHGLIVNQ</sequence>
<dbReference type="Proteomes" id="UP000277212">
    <property type="component" value="Unassembled WGS sequence"/>
</dbReference>
<accession>A0A3M2S675</accession>
<dbReference type="EMBL" id="NKUJ01000117">
    <property type="protein sequence ID" value="RMJ13071.1"/>
    <property type="molecule type" value="Genomic_DNA"/>
</dbReference>
<gene>
    <name evidence="1" type="ORF">CDV36_007271</name>
</gene>